<name>A0A8T2QTG8_CERRI</name>
<keyword evidence="3" id="KW-0862">Zinc</keyword>
<keyword evidence="1" id="KW-0479">Metal-binding</keyword>
<proteinExistence type="predicted"/>
<dbReference type="OMA" id="NSQLDQN"/>
<evidence type="ECO:0000256" key="6">
    <source>
        <dbReference type="SAM" id="MobiDB-lite"/>
    </source>
</evidence>
<dbReference type="InterPro" id="IPR011011">
    <property type="entry name" value="Znf_FYVE_PHD"/>
</dbReference>
<feature type="region of interest" description="Disordered" evidence="6">
    <location>
        <begin position="87"/>
        <end position="106"/>
    </location>
</feature>
<dbReference type="PROSITE" id="PS50178">
    <property type="entry name" value="ZF_FYVE"/>
    <property type="match status" value="1"/>
</dbReference>
<dbReference type="InterPro" id="IPR000306">
    <property type="entry name" value="Znf_FYVE"/>
</dbReference>
<gene>
    <name evidence="8" type="ORF">KP509_32G049500</name>
</gene>
<keyword evidence="2 4" id="KW-0863">Zinc-finger</keyword>
<dbReference type="Proteomes" id="UP000825935">
    <property type="component" value="Chromosome 32"/>
</dbReference>
<dbReference type="EMBL" id="CM035437">
    <property type="protein sequence ID" value="KAH7287309.1"/>
    <property type="molecule type" value="Genomic_DNA"/>
</dbReference>
<evidence type="ECO:0000313" key="9">
    <source>
        <dbReference type="Proteomes" id="UP000825935"/>
    </source>
</evidence>
<comment type="caution">
    <text evidence="8">The sequence shown here is derived from an EMBL/GenBank/DDBJ whole genome shotgun (WGS) entry which is preliminary data.</text>
</comment>
<dbReference type="SUPFAM" id="SSF57903">
    <property type="entry name" value="FYVE/PHD zinc finger"/>
    <property type="match status" value="1"/>
</dbReference>
<dbReference type="InterPro" id="IPR019734">
    <property type="entry name" value="TPR_rpt"/>
</dbReference>
<feature type="coiled-coil region" evidence="5">
    <location>
        <begin position="517"/>
        <end position="560"/>
    </location>
</feature>
<dbReference type="AlphaFoldDB" id="A0A8T2QTG8"/>
<evidence type="ECO:0000256" key="1">
    <source>
        <dbReference type="ARBA" id="ARBA00022723"/>
    </source>
</evidence>
<keyword evidence="5" id="KW-0175">Coiled coil</keyword>
<dbReference type="CDD" id="cd00065">
    <property type="entry name" value="FYVE_like_SF"/>
    <property type="match status" value="1"/>
</dbReference>
<dbReference type="OrthoDB" id="660555at2759"/>
<reference evidence="8" key="1">
    <citation type="submission" date="2021-08" db="EMBL/GenBank/DDBJ databases">
        <title>WGS assembly of Ceratopteris richardii.</title>
        <authorList>
            <person name="Marchant D.B."/>
            <person name="Chen G."/>
            <person name="Jenkins J."/>
            <person name="Shu S."/>
            <person name="Leebens-Mack J."/>
            <person name="Grimwood J."/>
            <person name="Schmutz J."/>
            <person name="Soltis P."/>
            <person name="Soltis D."/>
            <person name="Chen Z.-H."/>
        </authorList>
    </citation>
    <scope>NUCLEOTIDE SEQUENCE</scope>
    <source>
        <strain evidence="8">Whitten #5841</strain>
        <tissue evidence="8">Leaf</tissue>
    </source>
</reference>
<dbReference type="Gene3D" id="3.30.40.10">
    <property type="entry name" value="Zinc/RING finger domain, C3HC4 (zinc finger)"/>
    <property type="match status" value="1"/>
</dbReference>
<dbReference type="Pfam" id="PF01363">
    <property type="entry name" value="FYVE"/>
    <property type="match status" value="1"/>
</dbReference>
<sequence>MLEKIGLPPKPSLKGNEWVLDATHCQGCSSAFTFFNRKHHCRRCGGIFCGNCTQQRMCLRGQGSEPVRICNPCKKLEDAARLESRLGHRYKNSKGSSKSSSTADTDPTLQEILGHDLSIDNVEELSLMPDVSKLIERRHVGSTSLGEHFNAVNDDLVNSEVTPELLHQQAQEQKQQWLALKKEGKSDEALRAFKRSKELQRQAEDLKLARRKSEKKVLATKKGKSAEVNSAEQMQSALIIVPKDAQVGVNEALPQSKSRKAVLKKENNEKDDLMDALKELGWNEQDVRDNESKSKTVETELSELAAAIHPGNVNNHKKSVSSMEVLAHKRKALALKREGQLTEAKEELKKAKLLEKQLEEQELLGGEEYESDDDLRALMSEVNKEGGNFKGNVMDMDFSFLNNIHEDDDEFDVSDADIDDPEIRVALQSVGWEEEAAKMDHAGQKILTKPTYTRNARKPQSTFEHLIGGFQTDLDEVETTEDDMKDPYFLSTLKAMGFEEDAASNLMHHTSDTVEDKENLQKEILSTKREALALKRAGKLKEAKEKLQWAKQLEKELEVKSKDNDDDVFHTFTVQQQPTHGTEVKTIPLFPVSGEDTENVDVTEEDLKDPELAKALKDLGWQEGLETGDNSPVLVIKSFEEEFQESHKHKSKSELQKQLLGIKRAALKLRREGKSEEAENELKKAHILEQLMDESARVSTALKSTDHEFLEANVKCSDKDPVVQVSYTINFFHEKEILDSSLPGRNMEQANTLGTGKEINDSIGEESCQASKVGINFDYQLNETDTKFVDTGTKSRTELNEEHTQECNADGLLGKHVITSDSEQNMPEGKGDFLSTMAVQAQSRSTSKLRTTFTHSEEQLKGSELFSGEPSRNVEDLVLPSESSFLAVPPKHASQHDILSLKRQALALKREGRQQEAKEKLKEAKLLEKMLLSNSESSHEEEAVLSAPMSTRVEPSLSSLTSAGSSSSTITSTPARKFAGKDRMKLQQESLAHKRKALALRREGKTEAAELELEVAKALEKQMEELDEHFTVPQTDNLALVDDFLDPELLAALKGLGWKENDIHPKTSETKPENVEKVQEVNHRKTKEVAASSISGLLQTSEREQLEQSIKSEKIRALQLKRSGQQAEALEVLKGAKLLEKRLQSLV</sequence>
<dbReference type="PANTHER" id="PTHR47553">
    <property type="entry name" value="MYOSIN-11"/>
    <property type="match status" value="1"/>
</dbReference>
<evidence type="ECO:0000256" key="3">
    <source>
        <dbReference type="ARBA" id="ARBA00022833"/>
    </source>
</evidence>
<feature type="coiled-coil region" evidence="5">
    <location>
        <begin position="1001"/>
        <end position="1029"/>
    </location>
</feature>
<feature type="region of interest" description="Disordered" evidence="6">
    <location>
        <begin position="934"/>
        <end position="981"/>
    </location>
</feature>
<protein>
    <recommendedName>
        <fullName evidence="7">FYVE-type domain-containing protein</fullName>
    </recommendedName>
</protein>
<dbReference type="SMART" id="SM00064">
    <property type="entry name" value="FYVE"/>
    <property type="match status" value="1"/>
</dbReference>
<keyword evidence="9" id="KW-1185">Reference proteome</keyword>
<feature type="domain" description="FYVE-type" evidence="7">
    <location>
        <begin position="19"/>
        <end position="78"/>
    </location>
</feature>
<dbReference type="GO" id="GO:0008270">
    <property type="term" value="F:zinc ion binding"/>
    <property type="evidence" value="ECO:0007669"/>
    <property type="project" value="UniProtKB-KW"/>
</dbReference>
<dbReference type="SMART" id="SM00028">
    <property type="entry name" value="TPR"/>
    <property type="match status" value="5"/>
</dbReference>
<dbReference type="PANTHER" id="PTHR47553:SF1">
    <property type="entry name" value="RING_FYVE_PHD ZINC FINGER SUPERFAMILY PROTEIN"/>
    <property type="match status" value="1"/>
</dbReference>
<evidence type="ECO:0000256" key="4">
    <source>
        <dbReference type="PROSITE-ProRule" id="PRU00091"/>
    </source>
</evidence>
<dbReference type="InterPro" id="IPR017455">
    <property type="entry name" value="Znf_FYVE-rel"/>
</dbReference>
<evidence type="ECO:0000313" key="8">
    <source>
        <dbReference type="EMBL" id="KAH7287309.1"/>
    </source>
</evidence>
<accession>A0A8T2QTG8</accession>
<dbReference type="InterPro" id="IPR013083">
    <property type="entry name" value="Znf_RING/FYVE/PHD"/>
</dbReference>
<feature type="compositionally biased region" description="Low complexity" evidence="6">
    <location>
        <begin position="956"/>
        <end position="973"/>
    </location>
</feature>
<evidence type="ECO:0000256" key="2">
    <source>
        <dbReference type="ARBA" id="ARBA00022771"/>
    </source>
</evidence>
<evidence type="ECO:0000256" key="5">
    <source>
        <dbReference type="SAM" id="Coils"/>
    </source>
</evidence>
<organism evidence="8 9">
    <name type="scientific">Ceratopteris richardii</name>
    <name type="common">Triangle waterfern</name>
    <dbReference type="NCBI Taxonomy" id="49495"/>
    <lineage>
        <taxon>Eukaryota</taxon>
        <taxon>Viridiplantae</taxon>
        <taxon>Streptophyta</taxon>
        <taxon>Embryophyta</taxon>
        <taxon>Tracheophyta</taxon>
        <taxon>Polypodiopsida</taxon>
        <taxon>Polypodiidae</taxon>
        <taxon>Polypodiales</taxon>
        <taxon>Pteridineae</taxon>
        <taxon>Pteridaceae</taxon>
        <taxon>Parkerioideae</taxon>
        <taxon>Ceratopteris</taxon>
    </lineage>
</organism>
<evidence type="ECO:0000259" key="7">
    <source>
        <dbReference type="PROSITE" id="PS50178"/>
    </source>
</evidence>